<evidence type="ECO:0000313" key="6">
    <source>
        <dbReference type="EMBL" id="CAJ1395091.1"/>
    </source>
</evidence>
<evidence type="ECO:0000313" key="7">
    <source>
        <dbReference type="Proteomes" id="UP001178507"/>
    </source>
</evidence>
<keyword evidence="7" id="KW-1185">Reference proteome</keyword>
<keyword evidence="2" id="KW-0223">Dioxygenase</keyword>
<evidence type="ECO:0000256" key="4">
    <source>
        <dbReference type="SAM" id="SignalP"/>
    </source>
</evidence>
<gene>
    <name evidence="6" type="ORF">EVOR1521_LOCUS19608</name>
</gene>
<dbReference type="InterPro" id="IPR051821">
    <property type="entry name" value="Asp/Asn_beta-hydroxylase"/>
</dbReference>
<dbReference type="Pfam" id="PF05118">
    <property type="entry name" value="Asp_Arg_Hydrox"/>
    <property type="match status" value="1"/>
</dbReference>
<dbReference type="SUPFAM" id="SSF51197">
    <property type="entry name" value="Clavaminate synthase-like"/>
    <property type="match status" value="1"/>
</dbReference>
<keyword evidence="3" id="KW-0560">Oxidoreductase</keyword>
<dbReference type="Gene3D" id="2.60.120.330">
    <property type="entry name" value="B-lactam Antibiotic, Isopenicillin N Synthase, Chain"/>
    <property type="match status" value="1"/>
</dbReference>
<organism evidence="6 7">
    <name type="scientific">Effrenium voratum</name>
    <dbReference type="NCBI Taxonomy" id="2562239"/>
    <lineage>
        <taxon>Eukaryota</taxon>
        <taxon>Sar</taxon>
        <taxon>Alveolata</taxon>
        <taxon>Dinophyceae</taxon>
        <taxon>Suessiales</taxon>
        <taxon>Symbiodiniaceae</taxon>
        <taxon>Effrenium</taxon>
    </lineage>
</organism>
<feature type="chain" id="PRO_5041258161" description="Aspartyl/asparaginy/proline hydroxylase domain-containing protein" evidence="4">
    <location>
        <begin position="17"/>
        <end position="463"/>
    </location>
</feature>
<dbReference type="EMBL" id="CAUJNA010003046">
    <property type="protein sequence ID" value="CAJ1395091.1"/>
    <property type="molecule type" value="Genomic_DNA"/>
</dbReference>
<protein>
    <recommendedName>
        <fullName evidence="5">Aspartyl/asparaginy/proline hydroxylase domain-containing protein</fullName>
    </recommendedName>
</protein>
<dbReference type="GO" id="GO:0051213">
    <property type="term" value="F:dioxygenase activity"/>
    <property type="evidence" value="ECO:0007669"/>
    <property type="project" value="UniProtKB-KW"/>
</dbReference>
<comment type="caution">
    <text evidence="6">The sequence shown here is derived from an EMBL/GenBank/DDBJ whole genome shotgun (WGS) entry which is preliminary data.</text>
</comment>
<evidence type="ECO:0000256" key="3">
    <source>
        <dbReference type="ARBA" id="ARBA00023002"/>
    </source>
</evidence>
<dbReference type="PANTHER" id="PTHR46332">
    <property type="entry name" value="ASPARTATE BETA-HYDROXYLASE DOMAIN-CONTAINING PROTEIN 2"/>
    <property type="match status" value="1"/>
</dbReference>
<evidence type="ECO:0000259" key="5">
    <source>
        <dbReference type="Pfam" id="PF05118"/>
    </source>
</evidence>
<name>A0AA36N993_9DINO</name>
<dbReference type="InterPro" id="IPR027443">
    <property type="entry name" value="IPNS-like_sf"/>
</dbReference>
<keyword evidence="4" id="KW-0732">Signal</keyword>
<feature type="domain" description="Aspartyl/asparaginy/proline hydroxylase" evidence="5">
    <location>
        <begin position="290"/>
        <end position="398"/>
    </location>
</feature>
<comment type="similarity">
    <text evidence="1">Belongs to the aspartyl/asparaginyl beta-hydroxylase family.</text>
</comment>
<evidence type="ECO:0000256" key="2">
    <source>
        <dbReference type="ARBA" id="ARBA00022964"/>
    </source>
</evidence>
<dbReference type="Proteomes" id="UP001178507">
    <property type="component" value="Unassembled WGS sequence"/>
</dbReference>
<dbReference type="PANTHER" id="PTHR46332:SF5">
    <property type="entry name" value="ASPARTATE BETA-HYDROXYLASE DOMAIN CONTAINING 2"/>
    <property type="match status" value="1"/>
</dbReference>
<feature type="signal peptide" evidence="4">
    <location>
        <begin position="1"/>
        <end position="16"/>
    </location>
</feature>
<dbReference type="AlphaFoldDB" id="A0AA36N993"/>
<dbReference type="InterPro" id="IPR007803">
    <property type="entry name" value="Asp/Arg/Pro-Hydrxlase"/>
</dbReference>
<evidence type="ECO:0000256" key="1">
    <source>
        <dbReference type="ARBA" id="ARBA00007730"/>
    </source>
</evidence>
<accession>A0AA36N993</accession>
<sequence>MAAAAAVAAAFGLGAAAWAPPELSEDEFANQEVLQKSLFDEYYHSERGFAVGEALRQLGHQAFSHPSWAFGVANGLYHFFFYREDWHPAAPHSMLSIEDMSLAAELFKASLQHSSCLDPGLDLQSFLMGLCQQKLAMLFLLQLELGAAMSCEHRLAESAAVLRAAADIFEKMQKVQYHALLGDIGMKVCSFQHIPSLWLGSAFRKSPADLALNDELYPRSFGAVWPAERFPYAQFLEANFETFLGELQAILAEEGLFEQLRRLARNAEGLAVWPPDARGHVQLLDGREENPMLATCAFAPRSCELLAARPELRCGRGAAFLARLEPNAWLKPHLGNSRRLAAHLGLITAEGTELNVGPARRLRWQVGRAFVWDDTHVHDARHNGEGTRYILQSFFCHPCEQRELYQSHELPAVRSLASDAACEFAHPVRAEVARALRQEMDAREEAYRSMPRMTVRADAPVSV</sequence>
<proteinExistence type="inferred from homology"/>
<reference evidence="6" key="1">
    <citation type="submission" date="2023-08" db="EMBL/GenBank/DDBJ databases">
        <authorList>
            <person name="Chen Y."/>
            <person name="Shah S."/>
            <person name="Dougan E. K."/>
            <person name="Thang M."/>
            <person name="Chan C."/>
        </authorList>
    </citation>
    <scope>NUCLEOTIDE SEQUENCE</scope>
</reference>